<protein>
    <submittedName>
        <fullName evidence="6">Carbohydrate kinase family protein</fullName>
    </submittedName>
</protein>
<dbReference type="InterPro" id="IPR029056">
    <property type="entry name" value="Ribokinase-like"/>
</dbReference>
<keyword evidence="3 4" id="KW-0418">Kinase</keyword>
<evidence type="ECO:0000313" key="7">
    <source>
        <dbReference type="Proteomes" id="UP001597145"/>
    </source>
</evidence>
<dbReference type="RefSeq" id="WP_343969978.1">
    <property type="nucleotide sequence ID" value="NZ_BAAAJG010000001.1"/>
</dbReference>
<comment type="caution">
    <text evidence="6">The sequence shown here is derived from an EMBL/GenBank/DDBJ whole genome shotgun (WGS) entry which is preliminary data.</text>
</comment>
<dbReference type="GO" id="GO:0016301">
    <property type="term" value="F:kinase activity"/>
    <property type="evidence" value="ECO:0007669"/>
    <property type="project" value="UniProtKB-KW"/>
</dbReference>
<dbReference type="InterPro" id="IPR002139">
    <property type="entry name" value="Ribo/fructo_kinase"/>
</dbReference>
<keyword evidence="2 4" id="KW-0808">Transferase</keyword>
<name>A0ABW4FG77_9PSEU</name>
<gene>
    <name evidence="6" type="ORF">ACFSCY_04480</name>
</gene>
<dbReference type="EMBL" id="JBHUCP010000003">
    <property type="protein sequence ID" value="MFD1528691.1"/>
    <property type="molecule type" value="Genomic_DNA"/>
</dbReference>
<dbReference type="InterPro" id="IPR002173">
    <property type="entry name" value="Carboh/pur_kinase_PfkB_CS"/>
</dbReference>
<accession>A0ABW4FG77</accession>
<dbReference type="PANTHER" id="PTHR10584">
    <property type="entry name" value="SUGAR KINASE"/>
    <property type="match status" value="1"/>
</dbReference>
<keyword evidence="7" id="KW-1185">Reference proteome</keyword>
<sequence>MSDRPLDLLVVGDADVDVYVRAPRRPGPGEKVLGQLLGVHPGGMGVNVACAAARLGLRAGMVAAIGDDAHGRMALDHYRELGVDAQYVRQIPAIATYVSVVTLDEAGEKSLVVADGGALFPPADLLADVDLAAARAVHLVPFDLERAIWTAEAGRRAGALVSVDLEPTMVTDRLAVTRLLQVTDLLFCNHYTALAFGETIEEGIAALRAQGAPVVVMTAGADGAVVHEGTDCVRVPAAPATVVDTTGAGDCFAAGFLGARLHGADLAAAARTGAAVAAAAIGSIGGSAGVRPVAWT</sequence>
<evidence type="ECO:0000256" key="3">
    <source>
        <dbReference type="ARBA" id="ARBA00022777"/>
    </source>
</evidence>
<feature type="domain" description="Carbohydrate kinase PfkB" evidence="5">
    <location>
        <begin position="7"/>
        <end position="288"/>
    </location>
</feature>
<dbReference type="InterPro" id="IPR011611">
    <property type="entry name" value="PfkB_dom"/>
</dbReference>
<dbReference type="SUPFAM" id="SSF53613">
    <property type="entry name" value="Ribokinase-like"/>
    <property type="match status" value="1"/>
</dbReference>
<evidence type="ECO:0000256" key="1">
    <source>
        <dbReference type="ARBA" id="ARBA00010688"/>
    </source>
</evidence>
<dbReference type="PRINTS" id="PR00990">
    <property type="entry name" value="RIBOKINASE"/>
</dbReference>
<organism evidence="6 7">
    <name type="scientific">Pseudonocardia aurantiaca</name>
    <dbReference type="NCBI Taxonomy" id="75290"/>
    <lineage>
        <taxon>Bacteria</taxon>
        <taxon>Bacillati</taxon>
        <taxon>Actinomycetota</taxon>
        <taxon>Actinomycetes</taxon>
        <taxon>Pseudonocardiales</taxon>
        <taxon>Pseudonocardiaceae</taxon>
        <taxon>Pseudonocardia</taxon>
    </lineage>
</organism>
<proteinExistence type="inferred from homology"/>
<comment type="similarity">
    <text evidence="1 4">Belongs to the carbohydrate kinase PfkB family.</text>
</comment>
<dbReference type="PROSITE" id="PS00584">
    <property type="entry name" value="PFKB_KINASES_2"/>
    <property type="match status" value="1"/>
</dbReference>
<dbReference type="Proteomes" id="UP001597145">
    <property type="component" value="Unassembled WGS sequence"/>
</dbReference>
<evidence type="ECO:0000256" key="4">
    <source>
        <dbReference type="RuleBase" id="RU003704"/>
    </source>
</evidence>
<evidence type="ECO:0000313" key="6">
    <source>
        <dbReference type="EMBL" id="MFD1528691.1"/>
    </source>
</evidence>
<evidence type="ECO:0000259" key="5">
    <source>
        <dbReference type="Pfam" id="PF00294"/>
    </source>
</evidence>
<dbReference type="PANTHER" id="PTHR10584:SF166">
    <property type="entry name" value="RIBOKINASE"/>
    <property type="match status" value="1"/>
</dbReference>
<dbReference type="Pfam" id="PF00294">
    <property type="entry name" value="PfkB"/>
    <property type="match status" value="1"/>
</dbReference>
<reference evidence="7" key="1">
    <citation type="journal article" date="2019" name="Int. J. Syst. Evol. Microbiol.">
        <title>The Global Catalogue of Microorganisms (GCM) 10K type strain sequencing project: providing services to taxonomists for standard genome sequencing and annotation.</title>
        <authorList>
            <consortium name="The Broad Institute Genomics Platform"/>
            <consortium name="The Broad Institute Genome Sequencing Center for Infectious Disease"/>
            <person name="Wu L."/>
            <person name="Ma J."/>
        </authorList>
    </citation>
    <scope>NUCLEOTIDE SEQUENCE [LARGE SCALE GENOMIC DNA]</scope>
    <source>
        <strain evidence="7">JCM 12165</strain>
    </source>
</reference>
<evidence type="ECO:0000256" key="2">
    <source>
        <dbReference type="ARBA" id="ARBA00022679"/>
    </source>
</evidence>
<dbReference type="Gene3D" id="3.40.1190.20">
    <property type="match status" value="1"/>
</dbReference>